<dbReference type="Gene3D" id="3.40.50.10540">
    <property type="entry name" value="Crotonobetainyl-coa:carnitine coa-transferase, domain 1"/>
    <property type="match status" value="1"/>
</dbReference>
<dbReference type="Gene3D" id="3.30.1540.10">
    <property type="entry name" value="formyl-coa transferase, domain 3"/>
    <property type="match status" value="1"/>
</dbReference>
<evidence type="ECO:0000313" key="1">
    <source>
        <dbReference type="EMBL" id="KRR29913.1"/>
    </source>
</evidence>
<dbReference type="SUPFAM" id="SSF89796">
    <property type="entry name" value="CoA-transferase family III (CaiB/BaiF)"/>
    <property type="match status" value="1"/>
</dbReference>
<dbReference type="InterPro" id="IPR044855">
    <property type="entry name" value="CoA-Trfase_III_dom3_sf"/>
</dbReference>
<dbReference type="PANTHER" id="PTHR48228">
    <property type="entry name" value="SUCCINYL-COA--D-CITRAMALATE COA-TRANSFERASE"/>
    <property type="match status" value="1"/>
</dbReference>
<sequence>MYGLLLGVRIVEGASFIAGPYCSLLLSQLGAEIIRFDAIGGSPDYRRWPLGPGGDSFYWEGLNKGKKSVALNLAMAEGRELAIAIVTTGGKDSGIFVTNYPESGFLSHDSLSKLRPDLVTAHVLGHADGTSAVDYTVNCGVGLPYMTGPQGTNRVPINHVLPAWDLLAGSTAAVSVLAAIEYRRRTGLGQLIRIPLSDVAAATLGNLGQIAEVAISGTDRPKYGNNLFGAFGRDFGCADGKRVMIVAITSKQWRAAIAALDLQSAISALEAELGMSLDSDEGARFLHRDRINAMVEQVVARYTLAALSQRLTSSGACFGVYRTVHEALTEDPSFVEANPIFAHVHHPSGCKYPTPGFPASFSGAARRDPSPAPVLGGDTEEVLTTLLRIPSAALASLHDRGVVRLADRPLSPR</sequence>
<reference evidence="1 2" key="1">
    <citation type="submission" date="2014-03" db="EMBL/GenBank/DDBJ databases">
        <title>Bradyrhizobium valentinum sp. nov., isolated from effective nodules of Lupinus mariae-josephae, a lupine endemic of basic-lime soils in Eastern Spain.</title>
        <authorList>
            <person name="Duran D."/>
            <person name="Rey L."/>
            <person name="Navarro A."/>
            <person name="Busquets A."/>
            <person name="Imperial J."/>
            <person name="Ruiz-Argueso T."/>
        </authorList>
    </citation>
    <scope>NUCLEOTIDE SEQUENCE [LARGE SCALE GENOMIC DNA]</scope>
    <source>
        <strain evidence="1 2">Ro19</strain>
    </source>
</reference>
<dbReference type="Proteomes" id="UP000052023">
    <property type="component" value="Unassembled WGS sequence"/>
</dbReference>
<protein>
    <submittedName>
        <fullName evidence="1">Carnitine dehydratase</fullName>
    </submittedName>
</protein>
<dbReference type="EMBL" id="LLYA01000003">
    <property type="protein sequence ID" value="KRR29913.1"/>
    <property type="molecule type" value="Genomic_DNA"/>
</dbReference>
<dbReference type="OrthoDB" id="9806585at2"/>
<name>A0A0R3NC44_9BRAD</name>
<dbReference type="GO" id="GO:0003824">
    <property type="term" value="F:catalytic activity"/>
    <property type="evidence" value="ECO:0007669"/>
    <property type="project" value="InterPro"/>
</dbReference>
<dbReference type="InterPro" id="IPR023606">
    <property type="entry name" value="CoA-Trfase_III_dom_1_sf"/>
</dbReference>
<accession>A0A0R3NC44</accession>
<proteinExistence type="predicted"/>
<keyword evidence="2" id="KW-1185">Reference proteome</keyword>
<dbReference type="RefSeq" id="WP_057841623.1">
    <property type="nucleotide sequence ID" value="NZ_LLYA01000003.1"/>
</dbReference>
<dbReference type="PANTHER" id="PTHR48228:SF5">
    <property type="entry name" value="ALPHA-METHYLACYL-COA RACEMASE"/>
    <property type="match status" value="1"/>
</dbReference>
<gene>
    <name evidence="1" type="ORF">CQ13_37810</name>
</gene>
<organism evidence="1 2">
    <name type="scientific">Bradyrhizobium retamae</name>
    <dbReference type="NCBI Taxonomy" id="1300035"/>
    <lineage>
        <taxon>Bacteria</taxon>
        <taxon>Pseudomonadati</taxon>
        <taxon>Pseudomonadota</taxon>
        <taxon>Alphaproteobacteria</taxon>
        <taxon>Hyphomicrobiales</taxon>
        <taxon>Nitrobacteraceae</taxon>
        <taxon>Bradyrhizobium</taxon>
    </lineage>
</organism>
<evidence type="ECO:0000313" key="2">
    <source>
        <dbReference type="Proteomes" id="UP000052023"/>
    </source>
</evidence>
<comment type="caution">
    <text evidence="1">The sequence shown here is derived from an EMBL/GenBank/DDBJ whole genome shotgun (WGS) entry which is preliminary data.</text>
</comment>
<dbReference type="InterPro" id="IPR003673">
    <property type="entry name" value="CoA-Trfase_fam_III"/>
</dbReference>
<dbReference type="Pfam" id="PF02515">
    <property type="entry name" value="CoA_transf_3"/>
    <property type="match status" value="1"/>
</dbReference>
<dbReference type="AlphaFoldDB" id="A0A0R3NC44"/>
<dbReference type="InterPro" id="IPR050509">
    <property type="entry name" value="CoA-transferase_III"/>
</dbReference>